<evidence type="ECO:0000313" key="3">
    <source>
        <dbReference type="Proteomes" id="UP000284403"/>
    </source>
</evidence>
<accession>A0A422PNS5</accession>
<organism evidence="2 3">
    <name type="scientific">Trypanosoma conorhini</name>
    <dbReference type="NCBI Taxonomy" id="83891"/>
    <lineage>
        <taxon>Eukaryota</taxon>
        <taxon>Discoba</taxon>
        <taxon>Euglenozoa</taxon>
        <taxon>Kinetoplastea</taxon>
        <taxon>Metakinetoplastina</taxon>
        <taxon>Trypanosomatida</taxon>
        <taxon>Trypanosomatidae</taxon>
        <taxon>Trypanosoma</taxon>
    </lineage>
</organism>
<proteinExistence type="predicted"/>
<evidence type="ECO:0000256" key="1">
    <source>
        <dbReference type="SAM" id="MobiDB-lite"/>
    </source>
</evidence>
<feature type="region of interest" description="Disordered" evidence="1">
    <location>
        <begin position="246"/>
        <end position="279"/>
    </location>
</feature>
<dbReference type="RefSeq" id="XP_029228820.1">
    <property type="nucleotide sequence ID" value="XM_029371067.1"/>
</dbReference>
<comment type="caution">
    <text evidence="2">The sequence shown here is derived from an EMBL/GenBank/DDBJ whole genome shotgun (WGS) entry which is preliminary data.</text>
</comment>
<dbReference type="AlphaFoldDB" id="A0A422PNS5"/>
<reference evidence="2 3" key="1">
    <citation type="journal article" date="2018" name="BMC Genomics">
        <title>Genomic comparison of Trypanosoma conorhini and Trypanosoma rangeli to Trypanosoma cruzi strains of high and low virulence.</title>
        <authorList>
            <person name="Bradwell K.R."/>
            <person name="Koparde V.N."/>
            <person name="Matveyev A.V."/>
            <person name="Serrano M.G."/>
            <person name="Alves J.M."/>
            <person name="Parikh H."/>
            <person name="Huang B."/>
            <person name="Lee V."/>
            <person name="Espinosa-Alvarez O."/>
            <person name="Ortiz P.A."/>
            <person name="Costa-Martins A.G."/>
            <person name="Teixeira M.M."/>
            <person name="Buck G.A."/>
        </authorList>
    </citation>
    <scope>NUCLEOTIDE SEQUENCE [LARGE SCALE GENOMIC DNA]</scope>
    <source>
        <strain evidence="2 3">025E</strain>
    </source>
</reference>
<name>A0A422PNS5_9TRYP</name>
<dbReference type="OrthoDB" id="251011at2759"/>
<protein>
    <submittedName>
        <fullName evidence="2">Uncharacterized protein</fullName>
    </submittedName>
</protein>
<feature type="compositionally biased region" description="Polar residues" evidence="1">
    <location>
        <begin position="100"/>
        <end position="110"/>
    </location>
</feature>
<dbReference type="Proteomes" id="UP000284403">
    <property type="component" value="Unassembled WGS sequence"/>
</dbReference>
<keyword evidence="3" id="KW-1185">Reference proteome</keyword>
<dbReference type="EMBL" id="MKKU01000207">
    <property type="protein sequence ID" value="RNF19368.1"/>
    <property type="molecule type" value="Genomic_DNA"/>
</dbReference>
<evidence type="ECO:0000313" key="2">
    <source>
        <dbReference type="EMBL" id="RNF19368.1"/>
    </source>
</evidence>
<feature type="region of interest" description="Disordered" evidence="1">
    <location>
        <begin position="67"/>
        <end position="114"/>
    </location>
</feature>
<feature type="region of interest" description="Disordered" evidence="1">
    <location>
        <begin position="1"/>
        <end position="39"/>
    </location>
</feature>
<gene>
    <name evidence="2" type="ORF">Tco025E_04155</name>
</gene>
<feature type="compositionally biased region" description="Basic residues" evidence="1">
    <location>
        <begin position="80"/>
        <end position="99"/>
    </location>
</feature>
<dbReference type="GeneID" id="40317766"/>
<sequence length="519" mass="55587">MSVPGTLSAVAAPSNTTTTTTTTTVAHATESARVKSDVARPQVMTAPARGAQIASLVQTQPDQMFQLDGRQAPYPPSPGKLHRHGTEHKAKRQNRKQRQGGHQNTNQNEDSGGALNDAALVRLLPGVRNGSDYSNTGARQEAAAAVASRHWLLERNDAAQFHLEVNTRATGGGRLDDCSVSPCRHLHAQGVAEAEWMDDEAVIAIDVLREWGGKEKEELFLRHPRLEPYTTGEPLTPLSAVLTGLSLGTTPTSDRHARTTSLQAPPPNTPSHGRHQGNKAQALGCHAPANDPEPLLNHRGAVPRNEPLQVGHVTAGLPPQEGQHSLEARSVAKTGEVLEDDNVLSRGLRGQSNQTVEDIGKLWLRRRGERMNRRAVRMSGTVAECHLLGADDVLQVLRDETGGGGSDGAPLPATRSYDKLSRSAIRRVVALADRSLRRRAGDNDSKDLIDVGGDVRVSTVEGEEETPETPQALQLLAGIYQSAEDELCGVMDLWKMAAAAACAEALELSTPSTATEVVT</sequence>